<protein>
    <submittedName>
        <fullName evidence="1">Uncharacterized protein</fullName>
    </submittedName>
</protein>
<keyword evidence="2" id="KW-1185">Reference proteome</keyword>
<dbReference type="AlphaFoldDB" id="A0AAV9XDB6"/>
<comment type="caution">
    <text evidence="1">The sequence shown here is derived from an EMBL/GenBank/DDBJ whole genome shotgun (WGS) entry which is preliminary data.</text>
</comment>
<evidence type="ECO:0000313" key="2">
    <source>
        <dbReference type="Proteomes" id="UP001365542"/>
    </source>
</evidence>
<dbReference type="EMBL" id="JAVHJO010000006">
    <property type="protein sequence ID" value="KAK6539607.1"/>
    <property type="molecule type" value="Genomic_DNA"/>
</dbReference>
<accession>A0AAV9XDB6</accession>
<reference evidence="1 2" key="1">
    <citation type="submission" date="2019-10" db="EMBL/GenBank/DDBJ databases">
        <authorList>
            <person name="Palmer J.M."/>
        </authorList>
    </citation>
    <scope>NUCLEOTIDE SEQUENCE [LARGE SCALE GENOMIC DNA]</scope>
    <source>
        <strain evidence="1 2">TWF694</strain>
    </source>
</reference>
<organism evidence="1 2">
    <name type="scientific">Orbilia ellipsospora</name>
    <dbReference type="NCBI Taxonomy" id="2528407"/>
    <lineage>
        <taxon>Eukaryota</taxon>
        <taxon>Fungi</taxon>
        <taxon>Dikarya</taxon>
        <taxon>Ascomycota</taxon>
        <taxon>Pezizomycotina</taxon>
        <taxon>Orbiliomycetes</taxon>
        <taxon>Orbiliales</taxon>
        <taxon>Orbiliaceae</taxon>
        <taxon>Orbilia</taxon>
    </lineage>
</organism>
<dbReference type="Proteomes" id="UP001365542">
    <property type="component" value="Unassembled WGS sequence"/>
</dbReference>
<evidence type="ECO:0000313" key="1">
    <source>
        <dbReference type="EMBL" id="KAK6539607.1"/>
    </source>
</evidence>
<proteinExistence type="predicted"/>
<sequence length="125" mass="14014">MQHVLPNCWPSTHDINTSALDQVEFILNRFFCNHLVVLPSAGSNTPLPAEYPTSHVDKKLPSSSDHVPAATPTARAIVIREEARKPASYTLHQEAHMFRTTGERWCRLLLKGLIVSTTNPHKFFG</sequence>
<gene>
    <name evidence="1" type="ORF">TWF694_009816</name>
</gene>
<name>A0AAV9XDB6_9PEZI</name>